<sequence>MPSRLPRIFALTTLAALVCFAPSARAGDDCGDITADLRGLTLKYQRIMAEIGDARRQLAYLPKGQEAVLRAVGRFASLSSSARGERERILQLYRDAVTQECWQFEQANLDHTSDAFARATAGEEETLVGTRRVISGLATVVK</sequence>
<evidence type="ECO:0000256" key="1">
    <source>
        <dbReference type="SAM" id="SignalP"/>
    </source>
</evidence>
<keyword evidence="1" id="KW-0732">Signal</keyword>
<organism evidence="2">
    <name type="scientific">Alsobacter sp. KACC 23698</name>
    <dbReference type="NCBI Taxonomy" id="3149229"/>
    <lineage>
        <taxon>Bacteria</taxon>
        <taxon>Pseudomonadati</taxon>
        <taxon>Pseudomonadota</taxon>
        <taxon>Alphaproteobacteria</taxon>
        <taxon>Hyphomicrobiales</taxon>
        <taxon>Alsobacteraceae</taxon>
        <taxon>Alsobacter</taxon>
    </lineage>
</organism>
<accession>A0AAU7JAM2</accession>
<name>A0AAU7JAM2_9HYPH</name>
<dbReference type="AlphaFoldDB" id="A0AAU7JAM2"/>
<evidence type="ECO:0008006" key="3">
    <source>
        <dbReference type="Google" id="ProtNLM"/>
    </source>
</evidence>
<proteinExistence type="predicted"/>
<dbReference type="RefSeq" id="WP_406854062.1">
    <property type="nucleotide sequence ID" value="NZ_CP157484.1"/>
</dbReference>
<dbReference type="EMBL" id="CP157484">
    <property type="protein sequence ID" value="XBO37240.1"/>
    <property type="molecule type" value="Genomic_DNA"/>
</dbReference>
<reference evidence="2" key="1">
    <citation type="submission" date="2024-05" db="EMBL/GenBank/DDBJ databases">
        <authorList>
            <person name="Kim S."/>
            <person name="Heo J."/>
            <person name="Choi H."/>
            <person name="Choi Y."/>
            <person name="Kwon S.-W."/>
            <person name="Kim Y."/>
        </authorList>
    </citation>
    <scope>NUCLEOTIDE SEQUENCE</scope>
    <source>
        <strain evidence="2">KACC 23698</strain>
    </source>
</reference>
<gene>
    <name evidence="2" type="ORF">ABEG18_16070</name>
</gene>
<feature type="signal peptide" evidence="1">
    <location>
        <begin position="1"/>
        <end position="26"/>
    </location>
</feature>
<feature type="chain" id="PRO_5043661036" description="DUF1311 domain-containing protein" evidence="1">
    <location>
        <begin position="27"/>
        <end position="142"/>
    </location>
</feature>
<evidence type="ECO:0000313" key="2">
    <source>
        <dbReference type="EMBL" id="XBO37240.1"/>
    </source>
</evidence>
<protein>
    <recommendedName>
        <fullName evidence="3">DUF1311 domain-containing protein</fullName>
    </recommendedName>
</protein>